<evidence type="ECO:0000256" key="2">
    <source>
        <dbReference type="ARBA" id="ARBA00022692"/>
    </source>
</evidence>
<feature type="transmembrane region" description="Helical" evidence="6">
    <location>
        <begin position="352"/>
        <end position="372"/>
    </location>
</feature>
<dbReference type="PANTHER" id="PTHR23051">
    <property type="entry name" value="SOLUTE CARRIER FAMILY 35, MEMBER F5"/>
    <property type="match status" value="1"/>
</dbReference>
<comment type="subcellular location">
    <subcellularLocation>
        <location evidence="1">Membrane</location>
        <topology evidence="1">Multi-pass membrane protein</topology>
    </subcellularLocation>
</comment>
<dbReference type="OMA" id="PCERRDD"/>
<feature type="transmembrane region" description="Helical" evidence="6">
    <location>
        <begin position="852"/>
        <end position="872"/>
    </location>
</feature>
<dbReference type="SUPFAM" id="SSF103481">
    <property type="entry name" value="Multidrug resistance efflux transporter EmrE"/>
    <property type="match status" value="1"/>
</dbReference>
<dbReference type="PANTHER" id="PTHR23051:SF0">
    <property type="entry name" value="SOLUTE CARRIER FAMILY 35 MEMBER F5"/>
    <property type="match status" value="1"/>
</dbReference>
<dbReference type="OrthoDB" id="354546at2759"/>
<feature type="region of interest" description="Disordered" evidence="5">
    <location>
        <begin position="179"/>
        <end position="203"/>
    </location>
</feature>
<accession>U6KJW8</accession>
<feature type="compositionally biased region" description="Polar residues" evidence="5">
    <location>
        <begin position="639"/>
        <end position="655"/>
    </location>
</feature>
<dbReference type="GO" id="GO:0016020">
    <property type="term" value="C:membrane"/>
    <property type="evidence" value="ECO:0007669"/>
    <property type="project" value="UniProtKB-SubCell"/>
</dbReference>
<keyword evidence="2 6" id="KW-0812">Transmembrane</keyword>
<organism evidence="7 8">
    <name type="scientific">Eimeria tenella</name>
    <name type="common">Coccidian parasite</name>
    <dbReference type="NCBI Taxonomy" id="5802"/>
    <lineage>
        <taxon>Eukaryota</taxon>
        <taxon>Sar</taxon>
        <taxon>Alveolata</taxon>
        <taxon>Apicomplexa</taxon>
        <taxon>Conoidasida</taxon>
        <taxon>Coccidia</taxon>
        <taxon>Eucoccidiorida</taxon>
        <taxon>Eimeriorina</taxon>
        <taxon>Eimeriidae</taxon>
        <taxon>Eimeria</taxon>
    </lineage>
</organism>
<dbReference type="Proteomes" id="UP000030747">
    <property type="component" value="Unassembled WGS sequence"/>
</dbReference>
<feature type="transmembrane region" description="Helical" evidence="6">
    <location>
        <begin position="378"/>
        <end position="396"/>
    </location>
</feature>
<feature type="transmembrane region" description="Helical" evidence="6">
    <location>
        <begin position="726"/>
        <end position="748"/>
    </location>
</feature>
<dbReference type="EMBL" id="HG673835">
    <property type="protein sequence ID" value="CDJ38320.1"/>
    <property type="molecule type" value="Genomic_DNA"/>
</dbReference>
<dbReference type="InterPro" id="IPR037185">
    <property type="entry name" value="EmrE-like"/>
</dbReference>
<feature type="transmembrane region" description="Helical" evidence="6">
    <location>
        <begin position="793"/>
        <end position="812"/>
    </location>
</feature>
<evidence type="ECO:0000256" key="6">
    <source>
        <dbReference type="SAM" id="Phobius"/>
    </source>
</evidence>
<evidence type="ECO:0000256" key="1">
    <source>
        <dbReference type="ARBA" id="ARBA00004141"/>
    </source>
</evidence>
<feature type="transmembrane region" description="Helical" evidence="6">
    <location>
        <begin position="21"/>
        <end position="46"/>
    </location>
</feature>
<feature type="transmembrane region" description="Helical" evidence="6">
    <location>
        <begin position="760"/>
        <end position="781"/>
    </location>
</feature>
<protein>
    <recommendedName>
        <fullName evidence="9">EamA domain-containing protein</fullName>
    </recommendedName>
</protein>
<dbReference type="RefSeq" id="XP_013229158.1">
    <property type="nucleotide sequence ID" value="XM_013373704.1"/>
</dbReference>
<feature type="transmembrane region" description="Helical" evidence="6">
    <location>
        <begin position="58"/>
        <end position="80"/>
    </location>
</feature>
<keyword evidence="3 6" id="KW-1133">Transmembrane helix</keyword>
<feature type="region of interest" description="Disordered" evidence="5">
    <location>
        <begin position="604"/>
        <end position="664"/>
    </location>
</feature>
<sequence>MACDRVRGCFLRVYRHLTCRVTASCLWGLFLLLVTVFLWSATSLLLQLLFLADFPRPLFSTLVQSACPSVFLLLPAAAALRASSAWRPGGGERGLRAPIWQVTLAGFLAKDAHVLSIDSCLRLLQQQRHQQQLQQQQEGGSLAVLGRRRRKIRRLLRLLLLPLRLLIVRFRGPRCSSVAPAAASTGAPQSPAAVRQRQQQQSPEPAAAAAASALCLSPCERRDDGGVCVSSRSSTGVPGSGLPAVSCHHTAAAAAAAAAAGTAGSAAVSRRIAALEGVSSGSSSSCCSGLGRGSPSNGETTHCLSPVTAAAAEEAAAAAAAADEVWGLEAEGRESLAVKELNTRMRSVKSTVPLTVLWLVAQLAFDASLTALTLTSNSVVQSTSVFLSYFLAVFFLKQSPRKAVLSWLLVLAAGVVLISSHVPTAPETDTVRAAAAAGAAAAAAAAAAATQVAQPDAAQHVQQLQQPNALELPKLSSEGIVGVMSVPAAEAAAPAATELPAAETPAALPEAATTPAAAGPTKAAQAAVALSEGAPGSTTLAAESPGLAAAAAAAAEAASAAAAAASPQKELSLSLQEGNKVPADELTAAPVGALAVSGVQEAEAGGLEGPEGGLAAAEGPHGGPPRRPPLLPGEAAPVETTQQKSVPAAAATQTPVDEGEAAQAATPAAAAAAAAAPQPQPAAAPLLVAAPAAAAEAAAPTAAAAAGGGGSEGMVYASEHGATDTFLGYVLAFLAAAAYALHTTALKAQENFDPDFDVDLIYGLMGLWVLVALPLLTLLLHLLQLEVFMWPDAFSWAVLLLCGLVGTAFADICWGRAVFLLNPVVATAASNVQIPISLWLDAIIFGRRFDGWYFVGMVAVVSAVIAVTLITADKRQHNKTKHKFNPIGDLHPSAVSEV</sequence>
<dbReference type="AlphaFoldDB" id="U6KJW8"/>
<keyword evidence="4 6" id="KW-0472">Membrane</keyword>
<keyword evidence="8" id="KW-1185">Reference proteome</keyword>
<proteinExistence type="predicted"/>
<dbReference type="VEuPathDB" id="ToxoDB:ETH2_1337600"/>
<evidence type="ECO:0000313" key="7">
    <source>
        <dbReference type="EMBL" id="CDJ38320.1"/>
    </source>
</evidence>
<feature type="compositionally biased region" description="Low complexity" evidence="5">
    <location>
        <begin position="187"/>
        <end position="203"/>
    </location>
</feature>
<evidence type="ECO:0000313" key="8">
    <source>
        <dbReference type="Proteomes" id="UP000030747"/>
    </source>
</evidence>
<dbReference type="VEuPathDB" id="ToxoDB:ETH_00026415"/>
<reference evidence="7" key="1">
    <citation type="submission" date="2013-10" db="EMBL/GenBank/DDBJ databases">
        <title>Genomic analysis of the causative agents of coccidiosis in chickens.</title>
        <authorList>
            <person name="Reid A.J."/>
            <person name="Blake D."/>
            <person name="Billington K."/>
            <person name="Browne H."/>
            <person name="Dunn M."/>
            <person name="Hung S."/>
            <person name="Kawahara F."/>
            <person name="Miranda-Saavedra D."/>
            <person name="Mourier T."/>
            <person name="Nagra H."/>
            <person name="Otto T.D."/>
            <person name="Rawlings N."/>
            <person name="Sanchez A."/>
            <person name="Sanders M."/>
            <person name="Subramaniam C."/>
            <person name="Tay Y."/>
            <person name="Dear P."/>
            <person name="Doerig C."/>
            <person name="Gruber A."/>
            <person name="Parkinson J."/>
            <person name="Shirley M."/>
            <person name="Wan K.L."/>
            <person name="Berriman M."/>
            <person name="Tomley F."/>
            <person name="Pain A."/>
        </authorList>
    </citation>
    <scope>NUCLEOTIDE SEQUENCE [LARGE SCALE GENOMIC DNA]</scope>
    <source>
        <strain evidence="7">Houghton</strain>
    </source>
</reference>
<evidence type="ECO:0000256" key="5">
    <source>
        <dbReference type="SAM" id="MobiDB-lite"/>
    </source>
</evidence>
<evidence type="ECO:0000256" key="3">
    <source>
        <dbReference type="ARBA" id="ARBA00022989"/>
    </source>
</evidence>
<feature type="transmembrane region" description="Helical" evidence="6">
    <location>
        <begin position="403"/>
        <end position="422"/>
    </location>
</feature>
<gene>
    <name evidence="7" type="ORF">ETH_00026415</name>
</gene>
<evidence type="ECO:0000256" key="4">
    <source>
        <dbReference type="ARBA" id="ARBA00023136"/>
    </source>
</evidence>
<dbReference type="GeneID" id="25254379"/>
<evidence type="ECO:0008006" key="9">
    <source>
        <dbReference type="Google" id="ProtNLM"/>
    </source>
</evidence>
<reference evidence="7" key="2">
    <citation type="submission" date="2013-10" db="EMBL/GenBank/DDBJ databases">
        <authorList>
            <person name="Aslett M."/>
        </authorList>
    </citation>
    <scope>NUCLEOTIDE SEQUENCE [LARGE SCALE GENOMIC DNA]</scope>
    <source>
        <strain evidence="7">Houghton</strain>
    </source>
</reference>
<name>U6KJW8_EIMTE</name>
<feature type="compositionally biased region" description="Pro residues" evidence="5">
    <location>
        <begin position="622"/>
        <end position="631"/>
    </location>
</feature>